<dbReference type="EMBL" id="LCRX01000020">
    <property type="protein sequence ID" value="KKW41425.1"/>
    <property type="molecule type" value="Genomic_DNA"/>
</dbReference>
<dbReference type="SUPFAM" id="SSF53187">
    <property type="entry name" value="Zn-dependent exopeptidases"/>
    <property type="match status" value="1"/>
</dbReference>
<gene>
    <name evidence="6" type="ORF">UY92_C0020G0013</name>
</gene>
<dbReference type="GO" id="GO:0016788">
    <property type="term" value="F:hydrolase activity, acting on ester bonds"/>
    <property type="evidence" value="ECO:0007669"/>
    <property type="project" value="InterPro"/>
</dbReference>
<dbReference type="Gene3D" id="3.40.630.10">
    <property type="entry name" value="Zn peptidases"/>
    <property type="match status" value="1"/>
</dbReference>
<comment type="cofactor">
    <cofactor evidence="1">
        <name>Zn(2+)</name>
        <dbReference type="ChEBI" id="CHEBI:29105"/>
    </cofactor>
</comment>
<protein>
    <recommendedName>
        <fullName evidence="5">Succinylglutamate desuccinylase/Aspartoacylase catalytic domain-containing protein</fullName>
    </recommendedName>
</protein>
<dbReference type="InterPro" id="IPR055438">
    <property type="entry name" value="AstE_AspA_cat"/>
</dbReference>
<organism evidence="6 7">
    <name type="scientific">Candidatus Magasanikbacteria bacterium GW2011_GWA2_56_11</name>
    <dbReference type="NCBI Taxonomy" id="1619044"/>
    <lineage>
        <taxon>Bacteria</taxon>
        <taxon>Candidatus Magasanikiibacteriota</taxon>
    </lineage>
</organism>
<evidence type="ECO:0000256" key="2">
    <source>
        <dbReference type="ARBA" id="ARBA00022723"/>
    </source>
</evidence>
<proteinExistence type="predicted"/>
<dbReference type="AlphaFoldDB" id="A0A0G1YDZ6"/>
<evidence type="ECO:0000313" key="6">
    <source>
        <dbReference type="EMBL" id="KKW41425.1"/>
    </source>
</evidence>
<reference evidence="6 7" key="1">
    <citation type="journal article" date="2015" name="Nature">
        <title>rRNA introns, odd ribosomes, and small enigmatic genomes across a large radiation of phyla.</title>
        <authorList>
            <person name="Brown C.T."/>
            <person name="Hug L.A."/>
            <person name="Thomas B.C."/>
            <person name="Sharon I."/>
            <person name="Castelle C.J."/>
            <person name="Singh A."/>
            <person name="Wilkins M.J."/>
            <person name="Williams K.H."/>
            <person name="Banfield J.F."/>
        </authorList>
    </citation>
    <scope>NUCLEOTIDE SEQUENCE [LARGE SCALE GENOMIC DNA]</scope>
</reference>
<dbReference type="STRING" id="1619044.UY92_C0020G0013"/>
<evidence type="ECO:0000259" key="5">
    <source>
        <dbReference type="Pfam" id="PF24827"/>
    </source>
</evidence>
<keyword evidence="4" id="KW-0862">Zinc</keyword>
<evidence type="ECO:0000256" key="3">
    <source>
        <dbReference type="ARBA" id="ARBA00022801"/>
    </source>
</evidence>
<dbReference type="Pfam" id="PF24827">
    <property type="entry name" value="AstE_AspA_cat"/>
    <property type="match status" value="1"/>
</dbReference>
<evidence type="ECO:0000256" key="1">
    <source>
        <dbReference type="ARBA" id="ARBA00001947"/>
    </source>
</evidence>
<keyword evidence="2" id="KW-0479">Metal-binding</keyword>
<accession>A0A0G1YDZ6</accession>
<comment type="caution">
    <text evidence="6">The sequence shown here is derived from an EMBL/GenBank/DDBJ whole genome shotgun (WGS) entry which is preliminary data.</text>
</comment>
<evidence type="ECO:0000313" key="7">
    <source>
        <dbReference type="Proteomes" id="UP000033870"/>
    </source>
</evidence>
<dbReference type="PATRIC" id="fig|1619044.3.peg.1248"/>
<sequence length="324" mass="35850">MPSYSQFLAALRLNLSGRSDARIETGGILRYRTADGTVDYESVKVVSEPILAEDRIIIIRAGIHGDEVAGPLTLMKYAGKIFDYARLKGVKLVVFPLDNPSGFEAGTRYNVEGDRGDAGNNDFVRYQLQNGEIADDLGSQNEFDRWYWSSDPRFGAHLPEETRWLHRELKKIPFTQVGAVLDIHGDNFISRPYAYHYGFGDLSVYRPIVEKISGIAPILAHAEVNSGYLNGPGFIPEVVRDGQIVIGDLDVKSDEMGFIVRYDGSLPDLASRLGVRYAITVETTAGLSQDQKDSVNLIWVYGLIDLVAAESKRPLSDSDLVADC</sequence>
<evidence type="ECO:0000256" key="4">
    <source>
        <dbReference type="ARBA" id="ARBA00022833"/>
    </source>
</evidence>
<dbReference type="GO" id="GO:0046872">
    <property type="term" value="F:metal ion binding"/>
    <property type="evidence" value="ECO:0007669"/>
    <property type="project" value="UniProtKB-KW"/>
</dbReference>
<name>A0A0G1YDZ6_9BACT</name>
<dbReference type="Proteomes" id="UP000033870">
    <property type="component" value="Unassembled WGS sequence"/>
</dbReference>
<feature type="domain" description="Succinylglutamate desuccinylase/Aspartoacylase catalytic" evidence="5">
    <location>
        <begin position="57"/>
        <end position="110"/>
    </location>
</feature>
<keyword evidence="3" id="KW-0378">Hydrolase</keyword>